<dbReference type="EMBL" id="BAAATE010000042">
    <property type="protein sequence ID" value="GAA2695747.1"/>
    <property type="molecule type" value="Genomic_DNA"/>
</dbReference>
<proteinExistence type="predicted"/>
<feature type="region of interest" description="Disordered" evidence="1">
    <location>
        <begin position="47"/>
        <end position="73"/>
    </location>
</feature>
<evidence type="ECO:0000313" key="3">
    <source>
        <dbReference type="Proteomes" id="UP001501666"/>
    </source>
</evidence>
<name>A0ABN3T7T3_9ACTN</name>
<evidence type="ECO:0000313" key="2">
    <source>
        <dbReference type="EMBL" id="GAA2695747.1"/>
    </source>
</evidence>
<sequence length="73" mass="7550">MRGTPEVITVRGAGGVGDSPPRPDGTLKVETAVSIVAEVIASRRGAGGLPLSETRGPIHPEIHPEIHHEAVGR</sequence>
<organism evidence="2 3">
    <name type="scientific">Nonomuraea recticatena</name>
    <dbReference type="NCBI Taxonomy" id="46178"/>
    <lineage>
        <taxon>Bacteria</taxon>
        <taxon>Bacillati</taxon>
        <taxon>Actinomycetota</taxon>
        <taxon>Actinomycetes</taxon>
        <taxon>Streptosporangiales</taxon>
        <taxon>Streptosporangiaceae</taxon>
        <taxon>Nonomuraea</taxon>
    </lineage>
</organism>
<dbReference type="Proteomes" id="UP001501666">
    <property type="component" value="Unassembled WGS sequence"/>
</dbReference>
<comment type="caution">
    <text evidence="2">The sequence shown here is derived from an EMBL/GenBank/DDBJ whole genome shotgun (WGS) entry which is preliminary data.</text>
</comment>
<feature type="region of interest" description="Disordered" evidence="1">
    <location>
        <begin position="1"/>
        <end position="26"/>
    </location>
</feature>
<protein>
    <submittedName>
        <fullName evidence="2">Uncharacterized protein</fullName>
    </submittedName>
</protein>
<feature type="compositionally biased region" description="Basic and acidic residues" evidence="1">
    <location>
        <begin position="56"/>
        <end position="73"/>
    </location>
</feature>
<keyword evidence="3" id="KW-1185">Reference proteome</keyword>
<dbReference type="RefSeq" id="WP_346155502.1">
    <property type="nucleotide sequence ID" value="NZ_BAAATE010000042.1"/>
</dbReference>
<accession>A0ABN3T7T3</accession>
<gene>
    <name evidence="2" type="ORF">GCM10010412_088830</name>
</gene>
<reference evidence="2 3" key="1">
    <citation type="journal article" date="2019" name="Int. J. Syst. Evol. Microbiol.">
        <title>The Global Catalogue of Microorganisms (GCM) 10K type strain sequencing project: providing services to taxonomists for standard genome sequencing and annotation.</title>
        <authorList>
            <consortium name="The Broad Institute Genomics Platform"/>
            <consortium name="The Broad Institute Genome Sequencing Center for Infectious Disease"/>
            <person name="Wu L."/>
            <person name="Ma J."/>
        </authorList>
    </citation>
    <scope>NUCLEOTIDE SEQUENCE [LARGE SCALE GENOMIC DNA]</scope>
    <source>
        <strain evidence="2 3">JCM 6835</strain>
    </source>
</reference>
<evidence type="ECO:0000256" key="1">
    <source>
        <dbReference type="SAM" id="MobiDB-lite"/>
    </source>
</evidence>